<name>A0A2P2KNB5_RHIMU</name>
<proteinExistence type="predicted"/>
<organism evidence="1">
    <name type="scientific">Rhizophora mucronata</name>
    <name type="common">Asiatic mangrove</name>
    <dbReference type="NCBI Taxonomy" id="61149"/>
    <lineage>
        <taxon>Eukaryota</taxon>
        <taxon>Viridiplantae</taxon>
        <taxon>Streptophyta</taxon>
        <taxon>Embryophyta</taxon>
        <taxon>Tracheophyta</taxon>
        <taxon>Spermatophyta</taxon>
        <taxon>Magnoliopsida</taxon>
        <taxon>eudicotyledons</taxon>
        <taxon>Gunneridae</taxon>
        <taxon>Pentapetalae</taxon>
        <taxon>rosids</taxon>
        <taxon>fabids</taxon>
        <taxon>Malpighiales</taxon>
        <taxon>Rhizophoraceae</taxon>
        <taxon>Rhizophora</taxon>
    </lineage>
</organism>
<reference evidence="1" key="1">
    <citation type="submission" date="2018-02" db="EMBL/GenBank/DDBJ databases">
        <title>Rhizophora mucronata_Transcriptome.</title>
        <authorList>
            <person name="Meera S.P."/>
            <person name="Sreeshan A."/>
            <person name="Augustine A."/>
        </authorList>
    </citation>
    <scope>NUCLEOTIDE SEQUENCE</scope>
    <source>
        <tissue evidence="1">Leaf</tissue>
    </source>
</reference>
<protein>
    <submittedName>
        <fullName evidence="1">Uncharacterized protein</fullName>
    </submittedName>
</protein>
<evidence type="ECO:0000313" key="1">
    <source>
        <dbReference type="EMBL" id="MBX07187.1"/>
    </source>
</evidence>
<accession>A0A2P2KNB5</accession>
<dbReference type="EMBL" id="GGEC01026703">
    <property type="protein sequence ID" value="MBX07187.1"/>
    <property type="molecule type" value="Transcribed_RNA"/>
</dbReference>
<sequence length="59" mass="6796">MHNTPLKFSSIFVQGKDILSRTRMKNTTKYPLNCSVYSITTSSYIFVELRCQSCKIGEE</sequence>
<dbReference type="AlphaFoldDB" id="A0A2P2KNB5"/>